<feature type="compositionally biased region" description="Basic and acidic residues" evidence="1">
    <location>
        <begin position="59"/>
        <end position="75"/>
    </location>
</feature>
<reference evidence="2" key="1">
    <citation type="journal article" date="2020" name="Stud. Mycol.">
        <title>101 Dothideomycetes genomes: a test case for predicting lifestyles and emergence of pathogens.</title>
        <authorList>
            <person name="Haridas S."/>
            <person name="Albert R."/>
            <person name="Binder M."/>
            <person name="Bloem J."/>
            <person name="Labutti K."/>
            <person name="Salamov A."/>
            <person name="Andreopoulos B."/>
            <person name="Baker S."/>
            <person name="Barry K."/>
            <person name="Bills G."/>
            <person name="Bluhm B."/>
            <person name="Cannon C."/>
            <person name="Castanera R."/>
            <person name="Culley D."/>
            <person name="Daum C."/>
            <person name="Ezra D."/>
            <person name="Gonzalez J."/>
            <person name="Henrissat B."/>
            <person name="Kuo A."/>
            <person name="Liang C."/>
            <person name="Lipzen A."/>
            <person name="Lutzoni F."/>
            <person name="Magnuson J."/>
            <person name="Mondo S."/>
            <person name="Nolan M."/>
            <person name="Ohm R."/>
            <person name="Pangilinan J."/>
            <person name="Park H.-J."/>
            <person name="Ramirez L."/>
            <person name="Alfaro M."/>
            <person name="Sun H."/>
            <person name="Tritt A."/>
            <person name="Yoshinaga Y."/>
            <person name="Zwiers L.-H."/>
            <person name="Turgeon B."/>
            <person name="Goodwin S."/>
            <person name="Spatafora J."/>
            <person name="Crous P."/>
            <person name="Grigoriev I."/>
        </authorList>
    </citation>
    <scope>NUCLEOTIDE SEQUENCE</scope>
    <source>
        <strain evidence="2">CBS 110217</strain>
    </source>
</reference>
<feature type="region of interest" description="Disordered" evidence="1">
    <location>
        <begin position="253"/>
        <end position="272"/>
    </location>
</feature>
<dbReference type="PANTHER" id="PTHR38166">
    <property type="entry name" value="C2H2-TYPE DOMAIN-CONTAINING PROTEIN-RELATED"/>
    <property type="match status" value="1"/>
</dbReference>
<evidence type="ECO:0000313" key="3">
    <source>
        <dbReference type="Proteomes" id="UP000799777"/>
    </source>
</evidence>
<feature type="compositionally biased region" description="Polar residues" evidence="1">
    <location>
        <begin position="39"/>
        <end position="58"/>
    </location>
</feature>
<feature type="compositionally biased region" description="Low complexity" evidence="1">
    <location>
        <begin position="374"/>
        <end position="383"/>
    </location>
</feature>
<gene>
    <name evidence="2" type="ORF">EK21DRAFT_84083</name>
</gene>
<feature type="compositionally biased region" description="Polar residues" evidence="1">
    <location>
        <begin position="308"/>
        <end position="317"/>
    </location>
</feature>
<sequence>MNIQRVRVDSGHDYGTVQRVDSAYNSAYNTTSTPPPGTTHKSSIKPQQDSAHTSSSYDRATHDSRRYAAEEEKSSGRQPRGYPQKSSSPRHAYHHAFASYSQYGPPTQPMQNPAPTPHTQYPSPTAPTQLPTLTPVAEKSASLSYAHYLAPTAYAQDSALTSYTYNPASNPYAQTSAPWPTSYAQNPAPTSYARSSAPTSYTQSSAPTSHTQSSAPTSYTQNSAQRSYRQPATQGSPSRSDLAQDDIRSQEPFLSWKQEKSTPPSKAHAPPDSRILKAVNHSEETLDIAQPLTKAMQQIERTPPQMASVDQNLSGTADESAEECDIDHAMDLKTQKEQILDRLMLCVYEMFAQTTFHTRGGHDGKTSSCAPQHRSSSSTSSSKYKGKRSYTNEQGRDDDRDENEDDDSRKRPRIQTQFSGSGSQDRKRLACPYFKHAPLQTYSSRACYGPGWPSIHRMKYLPFQSRSTHLSDYITENTCIGSMPCLFIVGDAICVVADVPPPEGFTQDQETALKGRRSMFRAGSEEEKWKIIYLILFPDTALGQVPAPYYDETDDEPQQRANDQSPKPPELREFDAFLRRELPRKIRKELQAALENVIGPIEETLKSDLENIVRNCQETLTRSYFDAAQLTVSSNKKTAEAMVDEPPVITTDDSRFAPPTTEANIGPNSLSQFFVPPETISESWPEVSKPSDELKDGSARTKRTDSAYVSCFDFDPDSFLHDAELGPQQEGGTTGLCDDCGLEHDPSDAKTGCPFNLNLLDDPAWLTLCE</sequence>
<dbReference type="AlphaFoldDB" id="A0A9P4HNE2"/>
<feature type="region of interest" description="Disordered" evidence="1">
    <location>
        <begin position="681"/>
        <end position="700"/>
    </location>
</feature>
<feature type="compositionally biased region" description="Pro residues" evidence="1">
    <location>
        <begin position="106"/>
        <end position="116"/>
    </location>
</feature>
<proteinExistence type="predicted"/>
<keyword evidence="3" id="KW-1185">Reference proteome</keyword>
<feature type="compositionally biased region" description="Low complexity" evidence="1">
    <location>
        <begin position="122"/>
        <end position="135"/>
    </location>
</feature>
<feature type="compositionally biased region" description="Basic and acidic residues" evidence="1">
    <location>
        <begin position="689"/>
        <end position="700"/>
    </location>
</feature>
<feature type="region of interest" description="Disordered" evidence="1">
    <location>
        <begin position="302"/>
        <end position="322"/>
    </location>
</feature>
<feature type="region of interest" description="Disordered" evidence="1">
    <location>
        <begin position="163"/>
        <end position="244"/>
    </location>
</feature>
<dbReference type="PANTHER" id="PTHR38166:SF1">
    <property type="entry name" value="C2H2-TYPE DOMAIN-CONTAINING PROTEIN"/>
    <property type="match status" value="1"/>
</dbReference>
<protein>
    <submittedName>
        <fullName evidence="2">Uncharacterized protein</fullName>
    </submittedName>
</protein>
<name>A0A9P4HNE2_9PLEO</name>
<accession>A0A9P4HNE2</accession>
<dbReference type="EMBL" id="ML978155">
    <property type="protein sequence ID" value="KAF2036397.1"/>
    <property type="molecule type" value="Genomic_DNA"/>
</dbReference>
<feature type="compositionally biased region" description="Polar residues" evidence="1">
    <location>
        <begin position="414"/>
        <end position="423"/>
    </location>
</feature>
<organism evidence="2 3">
    <name type="scientific">Setomelanomma holmii</name>
    <dbReference type="NCBI Taxonomy" id="210430"/>
    <lineage>
        <taxon>Eukaryota</taxon>
        <taxon>Fungi</taxon>
        <taxon>Dikarya</taxon>
        <taxon>Ascomycota</taxon>
        <taxon>Pezizomycotina</taxon>
        <taxon>Dothideomycetes</taxon>
        <taxon>Pleosporomycetidae</taxon>
        <taxon>Pleosporales</taxon>
        <taxon>Pleosporineae</taxon>
        <taxon>Phaeosphaeriaceae</taxon>
        <taxon>Setomelanomma</taxon>
    </lineage>
</organism>
<feature type="region of interest" description="Disordered" evidence="1">
    <location>
        <begin position="546"/>
        <end position="571"/>
    </location>
</feature>
<feature type="region of interest" description="Disordered" evidence="1">
    <location>
        <begin position="25"/>
        <end position="135"/>
    </location>
</feature>
<comment type="caution">
    <text evidence="2">The sequence shown here is derived from an EMBL/GenBank/DDBJ whole genome shotgun (WGS) entry which is preliminary data.</text>
</comment>
<dbReference type="OrthoDB" id="4738706at2759"/>
<feature type="compositionally biased region" description="Polar residues" evidence="1">
    <location>
        <begin position="163"/>
        <end position="241"/>
    </location>
</feature>
<dbReference type="Proteomes" id="UP000799777">
    <property type="component" value="Unassembled WGS sequence"/>
</dbReference>
<evidence type="ECO:0000256" key="1">
    <source>
        <dbReference type="SAM" id="MobiDB-lite"/>
    </source>
</evidence>
<evidence type="ECO:0000313" key="2">
    <source>
        <dbReference type="EMBL" id="KAF2036397.1"/>
    </source>
</evidence>
<feature type="region of interest" description="Disordered" evidence="1">
    <location>
        <begin position="358"/>
        <end position="425"/>
    </location>
</feature>